<proteinExistence type="predicted"/>
<dbReference type="Proteomes" id="UP000004473">
    <property type="component" value="Unassembled WGS sequence"/>
</dbReference>
<dbReference type="AlphaFoldDB" id="I2NR89"/>
<comment type="caution">
    <text evidence="1">The sequence shown here is derived from an EMBL/GenBank/DDBJ whole genome shotgun (WGS) entry which is preliminary data.</text>
</comment>
<dbReference type="EMBL" id="AJMT01000115">
    <property type="protein sequence ID" value="EIG28350.1"/>
    <property type="molecule type" value="Genomic_DNA"/>
</dbReference>
<gene>
    <name evidence="1" type="ORF">HMPREF1051_1215</name>
</gene>
<accession>I2NR89</accession>
<name>I2NR89_NEISI</name>
<reference evidence="1 2" key="1">
    <citation type="submission" date="2012-04" db="EMBL/GenBank/DDBJ databases">
        <authorList>
            <person name="Harkins D.M."/>
            <person name="Madupu R."/>
            <person name="Durkin A.S."/>
            <person name="Torralba M."/>
            <person name="Methe B."/>
            <person name="Sutton G.G."/>
            <person name="Nelson K.E."/>
        </authorList>
    </citation>
    <scope>NUCLEOTIDE SEQUENCE [LARGE SCALE GENOMIC DNA]</scope>
    <source>
        <strain evidence="1 2">VK64</strain>
    </source>
</reference>
<evidence type="ECO:0000313" key="2">
    <source>
        <dbReference type="Proteomes" id="UP000004473"/>
    </source>
</evidence>
<protein>
    <submittedName>
        <fullName evidence="1">Uncharacterized protein</fullName>
    </submittedName>
</protein>
<sequence>MRPNRLPTRLRLRNKLTSWFKQSKGRLKTSIAGFQTTF</sequence>
<evidence type="ECO:0000313" key="1">
    <source>
        <dbReference type="EMBL" id="EIG28350.1"/>
    </source>
</evidence>
<organism evidence="1 2">
    <name type="scientific">Neisseria sicca VK64</name>
    <dbReference type="NCBI Taxonomy" id="1095748"/>
    <lineage>
        <taxon>Bacteria</taxon>
        <taxon>Pseudomonadati</taxon>
        <taxon>Pseudomonadota</taxon>
        <taxon>Betaproteobacteria</taxon>
        <taxon>Neisseriales</taxon>
        <taxon>Neisseriaceae</taxon>
        <taxon>Neisseria</taxon>
    </lineage>
</organism>